<keyword evidence="1" id="KW-0328">Glycosyltransferase</keyword>
<dbReference type="GO" id="GO:0006598">
    <property type="term" value="P:polyamine catabolic process"/>
    <property type="evidence" value="ECO:0007669"/>
    <property type="project" value="TreeGrafter"/>
</dbReference>
<sequence>MHKIGIPSRLSSSPADKRVAIANELIDLIADRLRSLDAEPILLNPSDLSNPPDLDALLLPGGGDISPHRYGQEPDPRVYNVDLEQDRLDFGIARHALHRNLPIMGICRGMQLLNVLYGGSLIQHLPTSAVEHSFQLKKESITLAERFTPHEVEITPGSRLAGILGSSVWTASAHHQAVDDLGEGLRIVARAADGTVEAVEDPHRSVIGVQWHPEIREHGGEVQDHLFLNLLHCVELGRAVKI</sequence>
<dbReference type="GO" id="GO:0016757">
    <property type="term" value="F:glycosyltransferase activity"/>
    <property type="evidence" value="ECO:0007669"/>
    <property type="project" value="UniProtKB-KW"/>
</dbReference>
<dbReference type="EC" id="2.4.2.-" evidence="1"/>
<accession>A0A6B8VTR4</accession>
<dbReference type="PANTHER" id="PTHR43235:SF1">
    <property type="entry name" value="GLUTAMINE AMIDOTRANSFERASE PB2B2.05-RELATED"/>
    <property type="match status" value="1"/>
</dbReference>
<keyword evidence="2" id="KW-1185">Reference proteome</keyword>
<name>A0A6B8VTR4_9CORY</name>
<dbReference type="Gene3D" id="3.40.50.880">
    <property type="match status" value="1"/>
</dbReference>
<dbReference type="PANTHER" id="PTHR43235">
    <property type="entry name" value="GLUTAMINE AMIDOTRANSFERASE PB2B2.05-RELATED"/>
    <property type="match status" value="1"/>
</dbReference>
<dbReference type="Proteomes" id="UP000425178">
    <property type="component" value="Chromosome"/>
</dbReference>
<dbReference type="InterPro" id="IPR029062">
    <property type="entry name" value="Class_I_gatase-like"/>
</dbReference>
<evidence type="ECO:0000313" key="2">
    <source>
        <dbReference type="Proteomes" id="UP000425178"/>
    </source>
</evidence>
<dbReference type="GO" id="GO:0005829">
    <property type="term" value="C:cytosol"/>
    <property type="evidence" value="ECO:0007669"/>
    <property type="project" value="TreeGrafter"/>
</dbReference>
<keyword evidence="1" id="KW-0808">Transferase</keyword>
<gene>
    <name evidence="1" type="ORF">CETAM_00440</name>
</gene>
<reference evidence="1 2" key="1">
    <citation type="journal article" date="2021" name="Int. J. Syst. Evol. Microbiol.">
        <title>Classification of three corynebacterial strains isolated from a small paddock in North Rhine-Westphalia: proposal of &lt;i&gt;Corynebacterium kalinowskii&lt;/i&gt; sp. nov., &lt;i&gt;Corynebacterium comes&lt;/i&gt; sp. nov. and &lt;i&gt;Corynebacterium occultum&lt;/i&gt; sp. nov.</title>
        <authorList>
            <person name="Schaffert L."/>
            <person name="Ruwe M."/>
            <person name="Milse J."/>
            <person name="Hanuschka K."/>
            <person name="Ortseifen V."/>
            <person name="Droste J."/>
            <person name="Brandt D."/>
            <person name="Schl L."/>
            <person name="Kutter Y."/>
            <person name="Vinke S."/>
            <person name="Vieh P."/>
            <person name="Jacob L."/>
            <person name="L N.C."/>
            <person name="Schulte-Berndt E."/>
            <person name="Hain C."/>
            <person name="Linder M."/>
            <person name="Schmidt P."/>
            <person name="Wollenschl L."/>
            <person name="Luttermann T."/>
            <person name="Thieme E."/>
            <person name="Hassa J."/>
            <person name="Haak M."/>
            <person name="Wittchen M."/>
            <person name="Mentz A."/>
            <person name="Persicke M."/>
            <person name="Busche T."/>
            <person name="R C."/>
        </authorList>
    </citation>
    <scope>NUCLEOTIDE SEQUENCE [LARGE SCALE GENOMIC DNA]</scope>
    <source>
        <strain evidence="1 2">2019</strain>
    </source>
</reference>
<dbReference type="SUPFAM" id="SSF52317">
    <property type="entry name" value="Class I glutamine amidotransferase-like"/>
    <property type="match status" value="1"/>
</dbReference>
<dbReference type="CDD" id="cd01745">
    <property type="entry name" value="GATase1_2"/>
    <property type="match status" value="1"/>
</dbReference>
<evidence type="ECO:0000313" key="1">
    <source>
        <dbReference type="EMBL" id="QGU03381.1"/>
    </source>
</evidence>
<organism evidence="1 2">
    <name type="scientific">Corynebacterium comes</name>
    <dbReference type="NCBI Taxonomy" id="2675218"/>
    <lineage>
        <taxon>Bacteria</taxon>
        <taxon>Bacillati</taxon>
        <taxon>Actinomycetota</taxon>
        <taxon>Actinomycetes</taxon>
        <taxon>Mycobacteriales</taxon>
        <taxon>Corynebacteriaceae</taxon>
        <taxon>Corynebacterium</taxon>
    </lineage>
</organism>
<proteinExistence type="predicted"/>
<dbReference type="EMBL" id="CP046453">
    <property type="protein sequence ID" value="QGU03381.1"/>
    <property type="molecule type" value="Genomic_DNA"/>
</dbReference>
<dbReference type="InterPro" id="IPR044668">
    <property type="entry name" value="PuuD-like"/>
</dbReference>
<dbReference type="PROSITE" id="PS51273">
    <property type="entry name" value="GATASE_TYPE_1"/>
    <property type="match status" value="1"/>
</dbReference>
<dbReference type="KEGG" id="ccoe:CETAM_00440"/>
<dbReference type="AlphaFoldDB" id="A0A6B8VTR4"/>
<dbReference type="InterPro" id="IPR011697">
    <property type="entry name" value="Peptidase_C26"/>
</dbReference>
<dbReference type="Pfam" id="PF07722">
    <property type="entry name" value="Peptidase_C26"/>
    <property type="match status" value="1"/>
</dbReference>
<dbReference type="GO" id="GO:0033969">
    <property type="term" value="F:gamma-glutamyl-gamma-aminobutyrate hydrolase activity"/>
    <property type="evidence" value="ECO:0007669"/>
    <property type="project" value="TreeGrafter"/>
</dbReference>
<keyword evidence="1" id="KW-0315">Glutamine amidotransferase</keyword>
<protein>
    <submittedName>
        <fullName evidence="1">Glutamine amidotransferase</fullName>
        <ecNumber evidence="1">2.4.2.-</ecNumber>
    </submittedName>
</protein>